<dbReference type="RefSeq" id="WP_088995500.1">
    <property type="nucleotide sequence ID" value="NZ_LT607750.1"/>
</dbReference>
<accession>A0A1C5JGH7</accession>
<gene>
    <name evidence="1" type="ORF">GA0070609_4434</name>
</gene>
<dbReference type="EMBL" id="LT607750">
    <property type="protein sequence ID" value="SCG69662.1"/>
    <property type="molecule type" value="Genomic_DNA"/>
</dbReference>
<keyword evidence="2" id="KW-1185">Reference proteome</keyword>
<protein>
    <submittedName>
        <fullName evidence="1">Uncharacterized protein</fullName>
    </submittedName>
</protein>
<dbReference type="Proteomes" id="UP000198217">
    <property type="component" value="Chromosome I"/>
</dbReference>
<proteinExistence type="predicted"/>
<sequence>MSIEDEDGVIYPDNRLMSLGCETADRIANTDSRRVTVTADEAQAVNYFLVWGVGYCNECPPEVTLQWRGKRHRDGSRDITGKQLAAMRDYWRRNLAMIIAVGTGVAR</sequence>
<name>A0A1C5JGH7_9ACTN</name>
<evidence type="ECO:0000313" key="1">
    <source>
        <dbReference type="EMBL" id="SCG69662.1"/>
    </source>
</evidence>
<organism evidence="1 2">
    <name type="scientific">Micromonospora echinaurantiaca</name>
    <dbReference type="NCBI Taxonomy" id="47857"/>
    <lineage>
        <taxon>Bacteria</taxon>
        <taxon>Bacillati</taxon>
        <taxon>Actinomycetota</taxon>
        <taxon>Actinomycetes</taxon>
        <taxon>Micromonosporales</taxon>
        <taxon>Micromonosporaceae</taxon>
        <taxon>Micromonospora</taxon>
    </lineage>
</organism>
<evidence type="ECO:0000313" key="2">
    <source>
        <dbReference type="Proteomes" id="UP000198217"/>
    </source>
</evidence>
<reference evidence="1 2" key="1">
    <citation type="submission" date="2016-06" db="EMBL/GenBank/DDBJ databases">
        <authorList>
            <person name="Kjaerup R.B."/>
            <person name="Dalgaard T.S."/>
            <person name="Juul-Madsen H.R."/>
        </authorList>
    </citation>
    <scope>NUCLEOTIDE SEQUENCE [LARGE SCALE GENOMIC DNA]</scope>
    <source>
        <strain evidence="1 2">DSM 43904</strain>
    </source>
</reference>
<dbReference type="AlphaFoldDB" id="A0A1C5JGH7"/>